<dbReference type="Pfam" id="PF10670">
    <property type="entry name" value="DUF4198"/>
    <property type="match status" value="1"/>
</dbReference>
<dbReference type="RefSeq" id="WP_189447164.1">
    <property type="nucleotide sequence ID" value="NZ_BMXY01000001.1"/>
</dbReference>
<gene>
    <name evidence="2" type="ORF">GCM10008101_08730</name>
</gene>
<sequence>MKTVLNAAAAVLLLAAAATADAHELFITLKPAPSGSREQVVVVNNGTFHQSAAVVRKDRIRDLTLHQGGVASKPELTTWTEEGDQSRLTIKPGATGTFMVGLSSKRSSSTRTAKEFAEYLAIEDLPDTLATFDASKYPKGVTYGYMKHARAIGQAGSDLTGDFAATLGYPLEIRLDRNPGSVRVGERITLQLLHEGVPVPGLRVYVGAAAHAPAAGGHDGATLMRTDAKGQASFEVTTPGTWYIHANRMVPSTEAGFDFLSDRASLTFDIGRPERSN</sequence>
<feature type="signal peptide" evidence="1">
    <location>
        <begin position="1"/>
        <end position="22"/>
    </location>
</feature>
<comment type="caution">
    <text evidence="2">The sequence shown here is derived from an EMBL/GenBank/DDBJ whole genome shotgun (WGS) entry which is preliminary data.</text>
</comment>
<dbReference type="InterPro" id="IPR019613">
    <property type="entry name" value="DUF4198"/>
</dbReference>
<keyword evidence="3" id="KW-1185">Reference proteome</keyword>
<feature type="chain" id="PRO_5046812081" description="GH25 family protein" evidence="1">
    <location>
        <begin position="23"/>
        <end position="277"/>
    </location>
</feature>
<proteinExistence type="predicted"/>
<evidence type="ECO:0000313" key="2">
    <source>
        <dbReference type="EMBL" id="GGZ57402.1"/>
    </source>
</evidence>
<dbReference type="EMBL" id="BMXY01000001">
    <property type="protein sequence ID" value="GGZ57402.1"/>
    <property type="molecule type" value="Genomic_DNA"/>
</dbReference>
<reference evidence="3" key="1">
    <citation type="journal article" date="2019" name="Int. J. Syst. Evol. Microbiol.">
        <title>The Global Catalogue of Microorganisms (GCM) 10K type strain sequencing project: providing services to taxonomists for standard genome sequencing and annotation.</title>
        <authorList>
            <consortium name="The Broad Institute Genomics Platform"/>
            <consortium name="The Broad Institute Genome Sequencing Center for Infectious Disease"/>
            <person name="Wu L."/>
            <person name="Ma J."/>
        </authorList>
    </citation>
    <scope>NUCLEOTIDE SEQUENCE [LARGE SCALE GENOMIC DNA]</scope>
    <source>
        <strain evidence="3">KCTC 22558</strain>
    </source>
</reference>
<evidence type="ECO:0000313" key="3">
    <source>
        <dbReference type="Proteomes" id="UP000643403"/>
    </source>
</evidence>
<protein>
    <recommendedName>
        <fullName evidence="4">GH25 family protein</fullName>
    </recommendedName>
</protein>
<name>A0ABQ3BTR5_9GAMM</name>
<dbReference type="Proteomes" id="UP000643403">
    <property type="component" value="Unassembled WGS sequence"/>
</dbReference>
<evidence type="ECO:0000256" key="1">
    <source>
        <dbReference type="SAM" id="SignalP"/>
    </source>
</evidence>
<evidence type="ECO:0008006" key="4">
    <source>
        <dbReference type="Google" id="ProtNLM"/>
    </source>
</evidence>
<organism evidence="2 3">
    <name type="scientific">Cognatilysobacter xinjiangensis</name>
    <dbReference type="NCBI Taxonomy" id="546892"/>
    <lineage>
        <taxon>Bacteria</taxon>
        <taxon>Pseudomonadati</taxon>
        <taxon>Pseudomonadota</taxon>
        <taxon>Gammaproteobacteria</taxon>
        <taxon>Lysobacterales</taxon>
        <taxon>Lysobacteraceae</taxon>
        <taxon>Cognatilysobacter</taxon>
    </lineage>
</organism>
<accession>A0ABQ3BTR5</accession>
<keyword evidence="1" id="KW-0732">Signal</keyword>